<dbReference type="GO" id="GO:0085020">
    <property type="term" value="P:protein K6-linked ubiquitination"/>
    <property type="evidence" value="ECO:0007669"/>
    <property type="project" value="TreeGrafter"/>
</dbReference>
<dbReference type="InterPro" id="IPR036770">
    <property type="entry name" value="Ankyrin_rpt-contain_sf"/>
</dbReference>
<reference evidence="4 5" key="1">
    <citation type="submission" date="2016-08" db="EMBL/GenBank/DDBJ databases">
        <title>Complete genome sequence of Fictibacillus arsenicus G25-54, a strain with toxicity to nematodes and a potential arsenic-resistance activity.</title>
        <authorList>
            <person name="Zheng Z."/>
        </authorList>
    </citation>
    <scope>NUCLEOTIDE SEQUENCE [LARGE SCALE GENOMIC DNA]</scope>
    <source>
        <strain evidence="4 5">G25-54</strain>
    </source>
</reference>
<dbReference type="AlphaFoldDB" id="A0A1B1Z5H0"/>
<evidence type="ECO:0000256" key="1">
    <source>
        <dbReference type="ARBA" id="ARBA00022737"/>
    </source>
</evidence>
<gene>
    <name evidence="4" type="ORF">ABE41_011585</name>
</gene>
<dbReference type="PRINTS" id="PR01415">
    <property type="entry name" value="ANKYRIN"/>
</dbReference>
<feature type="repeat" description="ANK" evidence="3">
    <location>
        <begin position="101"/>
        <end position="133"/>
    </location>
</feature>
<sequence length="162" mass="17727">MSLHKAAMEGNVYELQAQLNDKNTDVNQIQDGWSPLHLAAHFGNTEAAALLLQNGANIHIKSGNEMANTPLHAAAANKNNRKEMMSMLLSHGADINGKQSGGWTVLHQAAHNNDPEMILFYLEQGADPYSAKEDGRTALELAEDEQLHEAASVLRNYTLNKI</sequence>
<dbReference type="SUPFAM" id="SSF48403">
    <property type="entry name" value="Ankyrin repeat"/>
    <property type="match status" value="1"/>
</dbReference>
<evidence type="ECO:0000313" key="5">
    <source>
        <dbReference type="Proteomes" id="UP000077412"/>
    </source>
</evidence>
<feature type="repeat" description="ANK" evidence="3">
    <location>
        <begin position="66"/>
        <end position="100"/>
    </location>
</feature>
<dbReference type="SMART" id="SM00248">
    <property type="entry name" value="ANK"/>
    <property type="match status" value="3"/>
</dbReference>
<dbReference type="Gene3D" id="1.25.40.20">
    <property type="entry name" value="Ankyrin repeat-containing domain"/>
    <property type="match status" value="3"/>
</dbReference>
<keyword evidence="5" id="KW-1185">Reference proteome</keyword>
<protein>
    <submittedName>
        <fullName evidence="4">Uncharacterized protein</fullName>
    </submittedName>
</protein>
<keyword evidence="1" id="KW-0677">Repeat</keyword>
<dbReference type="PANTHER" id="PTHR24171:SF11">
    <property type="entry name" value="26S PROTEASOME NON-ATPASE REGULATORY SUBUNIT 10"/>
    <property type="match status" value="1"/>
</dbReference>
<accession>A0A1B1Z5H0</accession>
<dbReference type="OrthoDB" id="5622506at2"/>
<organism evidence="4 5">
    <name type="scientific">Fictibacillus arsenicus</name>
    <dbReference type="NCBI Taxonomy" id="255247"/>
    <lineage>
        <taxon>Bacteria</taxon>
        <taxon>Bacillati</taxon>
        <taxon>Bacillota</taxon>
        <taxon>Bacilli</taxon>
        <taxon>Bacillales</taxon>
        <taxon>Fictibacillaceae</taxon>
        <taxon>Fictibacillus</taxon>
    </lineage>
</organism>
<dbReference type="PROSITE" id="PS50088">
    <property type="entry name" value="ANK_REPEAT"/>
    <property type="match status" value="3"/>
</dbReference>
<dbReference type="RefSeq" id="WP_066290341.1">
    <property type="nucleotide sequence ID" value="NZ_CP016761.1"/>
</dbReference>
<proteinExistence type="predicted"/>
<evidence type="ECO:0000313" key="4">
    <source>
        <dbReference type="EMBL" id="ANX12651.1"/>
    </source>
</evidence>
<dbReference type="Proteomes" id="UP000077412">
    <property type="component" value="Chromosome"/>
</dbReference>
<dbReference type="GO" id="GO:0004842">
    <property type="term" value="F:ubiquitin-protein transferase activity"/>
    <property type="evidence" value="ECO:0007669"/>
    <property type="project" value="TreeGrafter"/>
</dbReference>
<dbReference type="Pfam" id="PF13606">
    <property type="entry name" value="Ank_3"/>
    <property type="match status" value="1"/>
</dbReference>
<evidence type="ECO:0000256" key="3">
    <source>
        <dbReference type="PROSITE-ProRule" id="PRU00023"/>
    </source>
</evidence>
<evidence type="ECO:0000256" key="2">
    <source>
        <dbReference type="ARBA" id="ARBA00023043"/>
    </source>
</evidence>
<dbReference type="Pfam" id="PF12796">
    <property type="entry name" value="Ank_2"/>
    <property type="match status" value="1"/>
</dbReference>
<dbReference type="InterPro" id="IPR002110">
    <property type="entry name" value="Ankyrin_rpt"/>
</dbReference>
<feature type="repeat" description="ANK" evidence="3">
    <location>
        <begin position="31"/>
        <end position="63"/>
    </location>
</feature>
<dbReference type="KEGG" id="far:ABE41_011585"/>
<name>A0A1B1Z5H0_9BACL</name>
<dbReference type="PROSITE" id="PS50297">
    <property type="entry name" value="ANK_REP_REGION"/>
    <property type="match status" value="3"/>
</dbReference>
<dbReference type="PANTHER" id="PTHR24171">
    <property type="entry name" value="ANKYRIN REPEAT DOMAIN-CONTAINING PROTEIN 39-RELATED"/>
    <property type="match status" value="1"/>
</dbReference>
<dbReference type="STRING" id="255247.ABE41_011585"/>
<dbReference type="EMBL" id="CP016761">
    <property type="protein sequence ID" value="ANX12651.1"/>
    <property type="molecule type" value="Genomic_DNA"/>
</dbReference>
<keyword evidence="2 3" id="KW-0040">ANK repeat</keyword>